<gene>
    <name evidence="2" type="ORF">HNQ77_000407</name>
</gene>
<name>A0A841JRR4_9BACT</name>
<sequence length="186" mass="21230">MRYAARIIFSLAVLPLAHAAQSSDTQKPLVFPGTLSYSLDKAKVNLPSDLEGKTNLLLISFEPEQQKDIDSWSPVAEALQHSDFSFRWYRLPISSRENFVFRWWENSSMRSDETDPETWHWIIPLYVNKDEFRRTLQIPNEHEIVALLTNKQGQVLWRSSGSLTPQKRLSLLTAAGYHSAGPASGE</sequence>
<dbReference type="AlphaFoldDB" id="A0A841JRR4"/>
<dbReference type="EMBL" id="JACHEK010000001">
    <property type="protein sequence ID" value="MBB6142469.1"/>
    <property type="molecule type" value="Genomic_DNA"/>
</dbReference>
<dbReference type="OrthoDB" id="118495at2"/>
<keyword evidence="1" id="KW-0732">Signal</keyword>
<dbReference type="RefSeq" id="WP_050057695.1">
    <property type="nucleotide sequence ID" value="NZ_JACHEK010000001.1"/>
</dbReference>
<dbReference type="Proteomes" id="UP000538666">
    <property type="component" value="Unassembled WGS sequence"/>
</dbReference>
<comment type="caution">
    <text evidence="2">The sequence shown here is derived from an EMBL/GenBank/DDBJ whole genome shotgun (WGS) entry which is preliminary data.</text>
</comment>
<proteinExistence type="predicted"/>
<evidence type="ECO:0000256" key="1">
    <source>
        <dbReference type="SAM" id="SignalP"/>
    </source>
</evidence>
<feature type="signal peptide" evidence="1">
    <location>
        <begin position="1"/>
        <end position="19"/>
    </location>
</feature>
<protein>
    <submittedName>
        <fullName evidence="2">Uncharacterized protein</fullName>
    </submittedName>
</protein>
<reference evidence="2 3" key="1">
    <citation type="submission" date="2020-08" db="EMBL/GenBank/DDBJ databases">
        <title>Genomic Encyclopedia of Type Strains, Phase IV (KMG-IV): sequencing the most valuable type-strain genomes for metagenomic binning, comparative biology and taxonomic classification.</title>
        <authorList>
            <person name="Goeker M."/>
        </authorList>
    </citation>
    <scope>NUCLEOTIDE SEQUENCE [LARGE SCALE GENOMIC DNA]</scope>
    <source>
        <strain evidence="2 3">DSM 103733</strain>
    </source>
</reference>
<accession>A0A841JRR4</accession>
<feature type="chain" id="PRO_5032734360" evidence="1">
    <location>
        <begin position="20"/>
        <end position="186"/>
    </location>
</feature>
<organism evidence="2 3">
    <name type="scientific">Silvibacterium bohemicum</name>
    <dbReference type="NCBI Taxonomy" id="1577686"/>
    <lineage>
        <taxon>Bacteria</taxon>
        <taxon>Pseudomonadati</taxon>
        <taxon>Acidobacteriota</taxon>
        <taxon>Terriglobia</taxon>
        <taxon>Terriglobales</taxon>
        <taxon>Acidobacteriaceae</taxon>
        <taxon>Silvibacterium</taxon>
    </lineage>
</organism>
<evidence type="ECO:0000313" key="3">
    <source>
        <dbReference type="Proteomes" id="UP000538666"/>
    </source>
</evidence>
<evidence type="ECO:0000313" key="2">
    <source>
        <dbReference type="EMBL" id="MBB6142469.1"/>
    </source>
</evidence>
<keyword evidence="3" id="KW-1185">Reference proteome</keyword>